<dbReference type="InterPro" id="IPR041694">
    <property type="entry name" value="ADH_N_2"/>
</dbReference>
<name>A0A517N0S0_9BACT</name>
<dbReference type="RefSeq" id="WP_145062414.1">
    <property type="nucleotide sequence ID" value="NZ_CP036263.1"/>
</dbReference>
<dbReference type="GO" id="GO:0016628">
    <property type="term" value="F:oxidoreductase activity, acting on the CH-CH group of donors, NAD or NADP as acceptor"/>
    <property type="evidence" value="ECO:0007669"/>
    <property type="project" value="InterPro"/>
</dbReference>
<dbReference type="Pfam" id="PF16884">
    <property type="entry name" value="ADH_N_2"/>
    <property type="match status" value="1"/>
</dbReference>
<dbReference type="SUPFAM" id="SSF50129">
    <property type="entry name" value="GroES-like"/>
    <property type="match status" value="1"/>
</dbReference>
<dbReference type="SUPFAM" id="SSF51735">
    <property type="entry name" value="NAD(P)-binding Rossmann-fold domains"/>
    <property type="match status" value="1"/>
</dbReference>
<dbReference type="PANTHER" id="PTHR43205:SF7">
    <property type="entry name" value="PROSTAGLANDIN REDUCTASE 1"/>
    <property type="match status" value="1"/>
</dbReference>
<organism evidence="3 4">
    <name type="scientific">Adhaeretor mobilis</name>
    <dbReference type="NCBI Taxonomy" id="1930276"/>
    <lineage>
        <taxon>Bacteria</taxon>
        <taxon>Pseudomonadati</taxon>
        <taxon>Planctomycetota</taxon>
        <taxon>Planctomycetia</taxon>
        <taxon>Pirellulales</taxon>
        <taxon>Lacipirellulaceae</taxon>
        <taxon>Adhaeretor</taxon>
    </lineage>
</organism>
<dbReference type="OrthoDB" id="9805663at2"/>
<reference evidence="3 4" key="1">
    <citation type="submission" date="2019-02" db="EMBL/GenBank/DDBJ databases">
        <title>Deep-cultivation of Planctomycetes and their phenomic and genomic characterization uncovers novel biology.</title>
        <authorList>
            <person name="Wiegand S."/>
            <person name="Jogler M."/>
            <person name="Boedeker C."/>
            <person name="Pinto D."/>
            <person name="Vollmers J."/>
            <person name="Rivas-Marin E."/>
            <person name="Kohn T."/>
            <person name="Peeters S.H."/>
            <person name="Heuer A."/>
            <person name="Rast P."/>
            <person name="Oberbeckmann S."/>
            <person name="Bunk B."/>
            <person name="Jeske O."/>
            <person name="Meyerdierks A."/>
            <person name="Storesund J.E."/>
            <person name="Kallscheuer N."/>
            <person name="Luecker S."/>
            <person name="Lage O.M."/>
            <person name="Pohl T."/>
            <person name="Merkel B.J."/>
            <person name="Hornburger P."/>
            <person name="Mueller R.-W."/>
            <person name="Bruemmer F."/>
            <person name="Labrenz M."/>
            <person name="Spormann A.M."/>
            <person name="Op den Camp H."/>
            <person name="Overmann J."/>
            <person name="Amann R."/>
            <person name="Jetten M.S.M."/>
            <person name="Mascher T."/>
            <person name="Medema M.H."/>
            <person name="Devos D.P."/>
            <person name="Kaster A.-K."/>
            <person name="Ovreas L."/>
            <person name="Rohde M."/>
            <person name="Galperin M.Y."/>
            <person name="Jogler C."/>
        </authorList>
    </citation>
    <scope>NUCLEOTIDE SEQUENCE [LARGE SCALE GENOMIC DNA]</scope>
    <source>
        <strain evidence="3 4">HG15A2</strain>
    </source>
</reference>
<dbReference type="InterPro" id="IPR045010">
    <property type="entry name" value="MDR_fam"/>
</dbReference>
<evidence type="ECO:0000256" key="1">
    <source>
        <dbReference type="ARBA" id="ARBA00023002"/>
    </source>
</evidence>
<dbReference type="PANTHER" id="PTHR43205">
    <property type="entry name" value="PROSTAGLANDIN REDUCTASE"/>
    <property type="match status" value="1"/>
</dbReference>
<accession>A0A517N0S0</accession>
<dbReference type="Pfam" id="PF00107">
    <property type="entry name" value="ADH_zinc_N"/>
    <property type="match status" value="1"/>
</dbReference>
<dbReference type="InterPro" id="IPR011032">
    <property type="entry name" value="GroES-like_sf"/>
</dbReference>
<dbReference type="Gene3D" id="3.40.50.720">
    <property type="entry name" value="NAD(P)-binding Rossmann-like Domain"/>
    <property type="match status" value="1"/>
</dbReference>
<dbReference type="CDD" id="cd05288">
    <property type="entry name" value="PGDH"/>
    <property type="match status" value="1"/>
</dbReference>
<dbReference type="Proteomes" id="UP000319852">
    <property type="component" value="Chromosome"/>
</dbReference>
<dbReference type="InterPro" id="IPR013149">
    <property type="entry name" value="ADH-like_C"/>
</dbReference>
<dbReference type="KEGG" id="amob:HG15A2_40660"/>
<evidence type="ECO:0000259" key="2">
    <source>
        <dbReference type="SMART" id="SM00829"/>
    </source>
</evidence>
<gene>
    <name evidence="3" type="primary">yfmJ</name>
    <name evidence="3" type="ORF">HG15A2_40660</name>
</gene>
<feature type="domain" description="Enoyl reductase (ER)" evidence="2">
    <location>
        <begin position="52"/>
        <end position="330"/>
    </location>
</feature>
<dbReference type="EC" id="1.-.-.-" evidence="3"/>
<protein>
    <submittedName>
        <fullName evidence="3">NADP-dependent oxidoreductase YfmJ</fullName>
        <ecNumber evidence="3">1.-.-.-</ecNumber>
    </submittedName>
</protein>
<dbReference type="SMART" id="SM00829">
    <property type="entry name" value="PKS_ER"/>
    <property type="match status" value="1"/>
</dbReference>
<sequence>MKSREVHLQSRPQGIPKENNFVLTEATLPNVGKGEFLVRNEWFSVDPYMRGRMREGESYVEPFELNQPMEGGCLGKVESSNNPDFQEGDYVLGNQGWRECWISDGEGVMKIDSSAAPPQAYLSVLGMTGMTAYVGLTQVGNLQDGERVFVSAASGAVGSIVCQIAKAKGCFVIGSAGSTGKIAWLKENAGVDKAFNYHETNNISQEIAELSPDGIDLYFDNVGGDHLQGAIDNMNDRGRIVCCGMISTYNEQDPEPGPNNLFKIIGKRIRMEGFIVRDHMDLKDEFVKAMQSWIQSDQIVWKETITEGLENAPQAFINLLSGEKLGKALVKV</sequence>
<evidence type="ECO:0000313" key="4">
    <source>
        <dbReference type="Proteomes" id="UP000319852"/>
    </source>
</evidence>
<keyword evidence="1 3" id="KW-0560">Oxidoreductase</keyword>
<dbReference type="InterPro" id="IPR020843">
    <property type="entry name" value="ER"/>
</dbReference>
<dbReference type="Gene3D" id="3.90.180.10">
    <property type="entry name" value="Medium-chain alcohol dehydrogenases, catalytic domain"/>
    <property type="match status" value="1"/>
</dbReference>
<dbReference type="EMBL" id="CP036263">
    <property type="protein sequence ID" value="QDT00726.1"/>
    <property type="molecule type" value="Genomic_DNA"/>
</dbReference>
<evidence type="ECO:0000313" key="3">
    <source>
        <dbReference type="EMBL" id="QDT00726.1"/>
    </source>
</evidence>
<keyword evidence="4" id="KW-1185">Reference proteome</keyword>
<dbReference type="InterPro" id="IPR036291">
    <property type="entry name" value="NAD(P)-bd_dom_sf"/>
</dbReference>
<dbReference type="AlphaFoldDB" id="A0A517N0S0"/>
<proteinExistence type="predicted"/>
<dbReference type="FunFam" id="3.40.50.720:FF:000121">
    <property type="entry name" value="Prostaglandin reductase 2"/>
    <property type="match status" value="1"/>
</dbReference>